<reference evidence="2" key="1">
    <citation type="submission" date="2022-08" db="EMBL/GenBank/DDBJ databases">
        <authorList>
            <person name="Gutierrez-Valencia J."/>
        </authorList>
    </citation>
    <scope>NUCLEOTIDE SEQUENCE</scope>
</reference>
<evidence type="ECO:0000313" key="3">
    <source>
        <dbReference type="Proteomes" id="UP001154282"/>
    </source>
</evidence>
<proteinExistence type="predicted"/>
<protein>
    <submittedName>
        <fullName evidence="2">Uncharacterized protein</fullName>
    </submittedName>
</protein>
<dbReference type="Proteomes" id="UP001154282">
    <property type="component" value="Unassembled WGS sequence"/>
</dbReference>
<sequence length="127" mass="14294">MSSKMLIFTGLSHGSCARSELKNKMSGTSLATRIRSIQLELGPTELQRLGSGKPQVETRLYIVDIAWLGCERLWSFTKEELLMGRNQIGSCMSIDSRQMRMELLRQSRKKDGSFAGCSRSDYPQLGE</sequence>
<organism evidence="2 3">
    <name type="scientific">Linum tenue</name>
    <dbReference type="NCBI Taxonomy" id="586396"/>
    <lineage>
        <taxon>Eukaryota</taxon>
        <taxon>Viridiplantae</taxon>
        <taxon>Streptophyta</taxon>
        <taxon>Embryophyta</taxon>
        <taxon>Tracheophyta</taxon>
        <taxon>Spermatophyta</taxon>
        <taxon>Magnoliopsida</taxon>
        <taxon>eudicotyledons</taxon>
        <taxon>Gunneridae</taxon>
        <taxon>Pentapetalae</taxon>
        <taxon>rosids</taxon>
        <taxon>fabids</taxon>
        <taxon>Malpighiales</taxon>
        <taxon>Linaceae</taxon>
        <taxon>Linum</taxon>
    </lineage>
</organism>
<evidence type="ECO:0000256" key="1">
    <source>
        <dbReference type="SAM" id="MobiDB-lite"/>
    </source>
</evidence>
<keyword evidence="3" id="KW-1185">Reference proteome</keyword>
<feature type="region of interest" description="Disordered" evidence="1">
    <location>
        <begin position="107"/>
        <end position="127"/>
    </location>
</feature>
<comment type="caution">
    <text evidence="2">The sequence shown here is derived from an EMBL/GenBank/DDBJ whole genome shotgun (WGS) entry which is preliminary data.</text>
</comment>
<gene>
    <name evidence="2" type="ORF">LITE_LOCUS16035</name>
</gene>
<dbReference type="AlphaFoldDB" id="A0AAV0JUT4"/>
<evidence type="ECO:0000313" key="2">
    <source>
        <dbReference type="EMBL" id="CAI0413691.1"/>
    </source>
</evidence>
<dbReference type="EMBL" id="CAMGYJ010000005">
    <property type="protein sequence ID" value="CAI0413691.1"/>
    <property type="molecule type" value="Genomic_DNA"/>
</dbReference>
<accession>A0AAV0JUT4</accession>
<name>A0AAV0JUT4_9ROSI</name>